<gene>
    <name evidence="1" type="ORF">BV898_19229</name>
</gene>
<dbReference type="AlphaFoldDB" id="A0A9X6NIW1"/>
<organism evidence="1 2">
    <name type="scientific">Hypsibius exemplaris</name>
    <name type="common">Freshwater tardigrade</name>
    <dbReference type="NCBI Taxonomy" id="2072580"/>
    <lineage>
        <taxon>Eukaryota</taxon>
        <taxon>Metazoa</taxon>
        <taxon>Ecdysozoa</taxon>
        <taxon>Tardigrada</taxon>
        <taxon>Eutardigrada</taxon>
        <taxon>Parachela</taxon>
        <taxon>Hypsibioidea</taxon>
        <taxon>Hypsibiidae</taxon>
        <taxon>Hypsibius</taxon>
    </lineage>
</organism>
<protein>
    <submittedName>
        <fullName evidence="1">Uncharacterized protein</fullName>
    </submittedName>
</protein>
<dbReference type="EMBL" id="MTYJ01000468">
    <property type="protein sequence ID" value="OWA54835.1"/>
    <property type="molecule type" value="Genomic_DNA"/>
</dbReference>
<dbReference type="OrthoDB" id="5406275at2759"/>
<accession>A0A9X6NIW1</accession>
<proteinExistence type="predicted"/>
<reference evidence="2" key="1">
    <citation type="submission" date="2017-01" db="EMBL/GenBank/DDBJ databases">
        <title>Comparative genomics of anhydrobiosis in the tardigrade Hypsibius dujardini.</title>
        <authorList>
            <person name="Yoshida Y."/>
            <person name="Koutsovoulos G."/>
            <person name="Laetsch D."/>
            <person name="Stevens L."/>
            <person name="Kumar S."/>
            <person name="Horikawa D."/>
            <person name="Ishino K."/>
            <person name="Komine S."/>
            <person name="Tomita M."/>
            <person name="Blaxter M."/>
            <person name="Arakawa K."/>
        </authorList>
    </citation>
    <scope>NUCLEOTIDE SEQUENCE [LARGE SCALE GENOMIC DNA]</scope>
    <source>
        <strain evidence="2">Z151</strain>
    </source>
</reference>
<name>A0A9X6NIW1_HYPEX</name>
<evidence type="ECO:0000313" key="2">
    <source>
        <dbReference type="Proteomes" id="UP000192578"/>
    </source>
</evidence>
<comment type="caution">
    <text evidence="1">The sequence shown here is derived from an EMBL/GenBank/DDBJ whole genome shotgun (WGS) entry which is preliminary data.</text>
</comment>
<sequence>MLLRLFLHRNRSDFCGKSLLIFNFRLEPTMRELPHRRTNCHLFTMPSWTVPFGAGDFAMTSLMTARPSLCAIQSSVQSGPGQQRRMVGLNTAHRTWIIQIVHIPDPANVNNALRVIATAPDQLALGYEGISFFGASVQYGRLLQACVALAQARNLSPTLRSLRTHPMTAFSGSAFQIPHGLTAIHYPRMNHFVVSTD</sequence>
<evidence type="ECO:0000313" key="1">
    <source>
        <dbReference type="EMBL" id="OWA54835.1"/>
    </source>
</evidence>
<dbReference type="Proteomes" id="UP000192578">
    <property type="component" value="Unassembled WGS sequence"/>
</dbReference>
<keyword evidence="2" id="KW-1185">Reference proteome</keyword>